<comment type="caution">
    <text evidence="2">The sequence shown here is derived from an EMBL/GenBank/DDBJ whole genome shotgun (WGS) entry which is preliminary data.</text>
</comment>
<accession>A0ABU0D389</accession>
<dbReference type="RefSeq" id="WP_244681566.1">
    <property type="nucleotide sequence ID" value="NZ_JALIRM010000006.1"/>
</dbReference>
<protein>
    <submittedName>
        <fullName evidence="2">SpoIID/LytB domain protein</fullName>
    </submittedName>
</protein>
<organism evidence="2 3">
    <name type="scientific">Lederbergia wuyishanensis</name>
    <dbReference type="NCBI Taxonomy" id="1347903"/>
    <lineage>
        <taxon>Bacteria</taxon>
        <taxon>Bacillati</taxon>
        <taxon>Bacillota</taxon>
        <taxon>Bacilli</taxon>
        <taxon>Bacillales</taxon>
        <taxon>Bacillaceae</taxon>
        <taxon>Lederbergia</taxon>
    </lineage>
</organism>
<dbReference type="Gene3D" id="3.40.50.12090">
    <property type="match status" value="1"/>
</dbReference>
<dbReference type="Pfam" id="PF08486">
    <property type="entry name" value="SpoIID"/>
    <property type="match status" value="1"/>
</dbReference>
<dbReference type="InterPro" id="IPR007253">
    <property type="entry name" value="Cell_wall-bd_2"/>
</dbReference>
<dbReference type="InterPro" id="IPR013486">
    <property type="entry name" value="SpoIID/LytB"/>
</dbReference>
<dbReference type="InterPro" id="IPR013693">
    <property type="entry name" value="SpoIID/LytB_N"/>
</dbReference>
<dbReference type="Proteomes" id="UP001232343">
    <property type="component" value="Unassembled WGS sequence"/>
</dbReference>
<evidence type="ECO:0000313" key="3">
    <source>
        <dbReference type="Proteomes" id="UP001232343"/>
    </source>
</evidence>
<sequence>MSFKRLIASLVIFLLLIPITYEKVSAESSQVISVKLSNYIGNKTELYFSFTGAHSVLEDKDIILEESIGNELKKYKVNVESSRLVLYDYSGNKIKDMGTSFTINAEKYDPQVLQTIYGNTERKYLGDIQFTVESGKYVRPINLNIPFEDYLKGVVPREMPAGWNIEALKAQAVAARTYSAGSFGKTVADTQGFQVYGGYDWHPNSTKAVVETKGKILKYNGSRISAVFSSSNGGTTESNSNLWGGSQLAYLPVKNDPYDPKAVWSLNLKKDLIDTRKLDLKNPNNWWSNTNENSTGVANLVKNELYKQNDYKNTEIKVIRIPNFNFMNKNSSGRSQNATITAEFFVKDKSTKSYRMQNGSIQTFKATVSSTANSMRTALGTMSMKSTLVTSVSSTKHTRLGGNDRFDVAINVSKNGWSSANTVVLANWDAYGDALAAAPLAFKYNAPILLTKSSELNSRSKQEIQRLKAKSVIIVGGTISVPEKIANELRKMGITVTRIDGKNRVEVANNIAKHIGINGKVVIADGFNHPDALSIAPYAARNGHPILLTNKSHNLESSTENLIKNASISQTIISGGPLSVSDKVFKTVPKPIRFGGNSRFEVSANIANAYFSSSSTAFITRGSIFADALTGSVLAAKRNAPILLTEPNALPTAVKNYAYKPNLSGYVILGGPISVSDNIAMNLPNLSYNISGKGFGHGVGMSQHGANEMARQGKKYNDILNFYYPGAKLEDI</sequence>
<gene>
    <name evidence="2" type="ORF">J2S14_001679</name>
</gene>
<dbReference type="Pfam" id="PF04122">
    <property type="entry name" value="CW_binding_2"/>
    <property type="match status" value="3"/>
</dbReference>
<dbReference type="InterPro" id="IPR051922">
    <property type="entry name" value="Bact_Sporulation_Assoc"/>
</dbReference>
<feature type="domain" description="Sporulation stage II protein D amidase enhancer LytB N-terminal" evidence="1">
    <location>
        <begin position="144"/>
        <end position="219"/>
    </location>
</feature>
<dbReference type="PANTHER" id="PTHR30032:SF8">
    <property type="entry name" value="GERMINATION-SPECIFIC N-ACETYLMURAMOYL-L-ALANINE AMIDASE"/>
    <property type="match status" value="1"/>
</dbReference>
<evidence type="ECO:0000313" key="2">
    <source>
        <dbReference type="EMBL" id="MDQ0342865.1"/>
    </source>
</evidence>
<keyword evidence="3" id="KW-1185">Reference proteome</keyword>
<dbReference type="PANTHER" id="PTHR30032">
    <property type="entry name" value="N-ACETYLMURAMOYL-L-ALANINE AMIDASE-RELATED"/>
    <property type="match status" value="1"/>
</dbReference>
<name>A0ABU0D389_9BACI</name>
<dbReference type="EMBL" id="JAUSUO010000003">
    <property type="protein sequence ID" value="MDQ0342865.1"/>
    <property type="molecule type" value="Genomic_DNA"/>
</dbReference>
<dbReference type="NCBIfam" id="TIGR02669">
    <property type="entry name" value="SpoIID_LytB"/>
    <property type="match status" value="1"/>
</dbReference>
<proteinExistence type="predicted"/>
<evidence type="ECO:0000259" key="1">
    <source>
        <dbReference type="Pfam" id="PF08486"/>
    </source>
</evidence>
<reference evidence="2 3" key="1">
    <citation type="submission" date="2023-07" db="EMBL/GenBank/DDBJ databases">
        <title>Genomic Encyclopedia of Type Strains, Phase IV (KMG-IV): sequencing the most valuable type-strain genomes for metagenomic binning, comparative biology and taxonomic classification.</title>
        <authorList>
            <person name="Goeker M."/>
        </authorList>
    </citation>
    <scope>NUCLEOTIDE SEQUENCE [LARGE SCALE GENOMIC DNA]</scope>
    <source>
        <strain evidence="2 3">DSM 27848</strain>
    </source>
</reference>